<evidence type="ECO:0000256" key="1">
    <source>
        <dbReference type="SAM" id="MobiDB-lite"/>
    </source>
</evidence>
<dbReference type="SUPFAM" id="SSF55874">
    <property type="entry name" value="ATPase domain of HSP90 chaperone/DNA topoisomerase II/histidine kinase"/>
    <property type="match status" value="1"/>
</dbReference>
<proteinExistence type="predicted"/>
<reference evidence="2 3" key="1">
    <citation type="journal article" date="2018" name="G3 (Bethesda)">
        <title>Phylogenetic and Phylogenomic Definition of Rhizopus Species.</title>
        <authorList>
            <person name="Gryganskyi A.P."/>
            <person name="Golan J."/>
            <person name="Dolatabadi S."/>
            <person name="Mondo S."/>
            <person name="Robb S."/>
            <person name="Idnurm A."/>
            <person name="Muszewska A."/>
            <person name="Steczkiewicz K."/>
            <person name="Masonjones S."/>
            <person name="Liao H.L."/>
            <person name="Gajdeczka M.T."/>
            <person name="Anike F."/>
            <person name="Vuek A."/>
            <person name="Anishchenko I.M."/>
            <person name="Voigt K."/>
            <person name="de Hoog G.S."/>
            <person name="Smith M.E."/>
            <person name="Heitman J."/>
            <person name="Vilgalys R."/>
            <person name="Stajich J.E."/>
        </authorList>
    </citation>
    <scope>NUCLEOTIDE SEQUENCE [LARGE SCALE GENOMIC DNA]</scope>
    <source>
        <strain evidence="2 3">LSU 92-RS-03</strain>
    </source>
</reference>
<dbReference type="AlphaFoldDB" id="A0A367KYN2"/>
<dbReference type="Proteomes" id="UP000253551">
    <property type="component" value="Unassembled WGS sequence"/>
</dbReference>
<evidence type="ECO:0000313" key="3">
    <source>
        <dbReference type="Proteomes" id="UP000253551"/>
    </source>
</evidence>
<dbReference type="InterPro" id="IPR036890">
    <property type="entry name" value="HATPase_C_sf"/>
</dbReference>
<evidence type="ECO:0000313" key="2">
    <source>
        <dbReference type="EMBL" id="RCI07295.1"/>
    </source>
</evidence>
<feature type="region of interest" description="Disordered" evidence="1">
    <location>
        <begin position="1"/>
        <end position="22"/>
    </location>
</feature>
<dbReference type="OrthoDB" id="10266508at2759"/>
<name>A0A367KYN2_RHIST</name>
<keyword evidence="3" id="KW-1185">Reference proteome</keyword>
<protein>
    <submittedName>
        <fullName evidence="2">Uncharacterized protein</fullName>
    </submittedName>
</protein>
<feature type="compositionally biased region" description="Basic and acidic residues" evidence="1">
    <location>
        <begin position="1"/>
        <end position="16"/>
    </location>
</feature>
<comment type="caution">
    <text evidence="2">The sequence shown here is derived from an EMBL/GenBank/DDBJ whole genome shotgun (WGS) entry which is preliminary data.</text>
</comment>
<accession>A0A367KYN2</accession>
<dbReference type="EMBL" id="PJQM01000006">
    <property type="protein sequence ID" value="RCI07295.1"/>
    <property type="molecule type" value="Genomic_DNA"/>
</dbReference>
<sequence length="77" mass="8851">MIESKDCNERSLKEQRSSITSNKTQGWFSEKLDMEQQDIVDYNMPKIMIADSTRVRQILTSLVGSAIRFTHQGCIVI</sequence>
<gene>
    <name evidence="2" type="ORF">CU098_014025</name>
</gene>
<organism evidence="2 3">
    <name type="scientific">Rhizopus stolonifer</name>
    <name type="common">Rhizopus nigricans</name>
    <dbReference type="NCBI Taxonomy" id="4846"/>
    <lineage>
        <taxon>Eukaryota</taxon>
        <taxon>Fungi</taxon>
        <taxon>Fungi incertae sedis</taxon>
        <taxon>Mucoromycota</taxon>
        <taxon>Mucoromycotina</taxon>
        <taxon>Mucoromycetes</taxon>
        <taxon>Mucorales</taxon>
        <taxon>Mucorineae</taxon>
        <taxon>Rhizopodaceae</taxon>
        <taxon>Rhizopus</taxon>
    </lineage>
</organism>